<reference evidence="2" key="1">
    <citation type="submission" date="2021-02" db="EMBL/GenBank/DDBJ databases">
        <title>Fulvivirga sp. S481 isolated from sea water.</title>
        <authorList>
            <person name="Bae S.S."/>
            <person name="Baek K."/>
        </authorList>
    </citation>
    <scope>NUCLEOTIDE SEQUENCE</scope>
    <source>
        <strain evidence="2">S481</strain>
    </source>
</reference>
<dbReference type="AlphaFoldDB" id="A0A974WGA8"/>
<dbReference type="EMBL" id="CP070608">
    <property type="protein sequence ID" value="QSE97948.1"/>
    <property type="molecule type" value="Genomic_DNA"/>
</dbReference>
<dbReference type="Gene3D" id="3.20.20.190">
    <property type="entry name" value="Phosphatidylinositol (PI) phosphodiesterase"/>
    <property type="match status" value="1"/>
</dbReference>
<gene>
    <name evidence="2" type="ORF">JR347_02360</name>
</gene>
<dbReference type="InterPro" id="IPR030395">
    <property type="entry name" value="GP_PDE_dom"/>
</dbReference>
<dbReference type="KEGG" id="fuv:JR347_02360"/>
<keyword evidence="3" id="KW-1185">Reference proteome</keyword>
<dbReference type="Pfam" id="PF03009">
    <property type="entry name" value="GDPD"/>
    <property type="match status" value="1"/>
</dbReference>
<sequence length="293" mass="33843">MRIPALLFSILFFHTTMSQSIDIQGHRGARGIMPENTIPAFLYAMDQGVTTLELDVVITKDKQVLVSHEPWMSHEICMNKEGQKLTDDKEKYNIYNLTYYEIKDFDCGSMGNGRFPEQVKMEVSKPLLAEVIKLAERHSKGVTHKQINYNIEIKSTEEGDNKYHPPFSEFSDIVYQLIDEYLPWERVTIQSFDFRTLRYWNDKYPEVQLAVLIENIRTPKANIKELGFTPEIYSPYYKLIGKNSIQAIHQLGMKVIPWTVNEIDDMKKLVGLGVNGLITDYPNRAKSIGLTKP</sequence>
<proteinExistence type="predicted"/>
<feature type="domain" description="GP-PDE" evidence="1">
    <location>
        <begin position="21"/>
        <end position="289"/>
    </location>
</feature>
<organism evidence="2 3">
    <name type="scientific">Fulvivirga lutea</name>
    <dbReference type="NCBI Taxonomy" id="2810512"/>
    <lineage>
        <taxon>Bacteria</taxon>
        <taxon>Pseudomonadati</taxon>
        <taxon>Bacteroidota</taxon>
        <taxon>Cytophagia</taxon>
        <taxon>Cytophagales</taxon>
        <taxon>Fulvivirgaceae</taxon>
        <taxon>Fulvivirga</taxon>
    </lineage>
</organism>
<name>A0A974WGA8_9BACT</name>
<evidence type="ECO:0000259" key="1">
    <source>
        <dbReference type="PROSITE" id="PS51704"/>
    </source>
</evidence>
<dbReference type="PANTHER" id="PTHR46211">
    <property type="entry name" value="GLYCEROPHOSPHORYL DIESTER PHOSPHODIESTERASE"/>
    <property type="match status" value="1"/>
</dbReference>
<dbReference type="Proteomes" id="UP000662783">
    <property type="component" value="Chromosome"/>
</dbReference>
<dbReference type="SUPFAM" id="SSF51695">
    <property type="entry name" value="PLC-like phosphodiesterases"/>
    <property type="match status" value="1"/>
</dbReference>
<evidence type="ECO:0000313" key="2">
    <source>
        <dbReference type="EMBL" id="QSE97948.1"/>
    </source>
</evidence>
<dbReference type="PROSITE" id="PS51704">
    <property type="entry name" value="GP_PDE"/>
    <property type="match status" value="1"/>
</dbReference>
<protein>
    <submittedName>
        <fullName evidence="2">Glycerophosphodiester phosphodiesterase</fullName>
    </submittedName>
</protein>
<dbReference type="GO" id="GO:0008081">
    <property type="term" value="F:phosphoric diester hydrolase activity"/>
    <property type="evidence" value="ECO:0007669"/>
    <property type="project" value="InterPro"/>
</dbReference>
<dbReference type="PANTHER" id="PTHR46211:SF14">
    <property type="entry name" value="GLYCEROPHOSPHODIESTER PHOSPHODIESTERASE"/>
    <property type="match status" value="1"/>
</dbReference>
<dbReference type="RefSeq" id="WP_205722456.1">
    <property type="nucleotide sequence ID" value="NZ_CP070608.1"/>
</dbReference>
<dbReference type="GO" id="GO:0006629">
    <property type="term" value="P:lipid metabolic process"/>
    <property type="evidence" value="ECO:0007669"/>
    <property type="project" value="InterPro"/>
</dbReference>
<dbReference type="InterPro" id="IPR017946">
    <property type="entry name" value="PLC-like_Pdiesterase_TIM-brl"/>
</dbReference>
<evidence type="ECO:0000313" key="3">
    <source>
        <dbReference type="Proteomes" id="UP000662783"/>
    </source>
</evidence>
<accession>A0A974WGA8</accession>